<dbReference type="Pfam" id="PF03018">
    <property type="entry name" value="Dirigent"/>
    <property type="match status" value="1"/>
</dbReference>
<dbReference type="Gramene" id="KQK15141">
    <property type="protein sequence ID" value="KQK15141"/>
    <property type="gene ID" value="BRADI_1g20941v3"/>
</dbReference>
<dbReference type="RefSeq" id="XP_003559940.1">
    <property type="nucleotide sequence ID" value="XM_003559892.4"/>
</dbReference>
<dbReference type="OrthoDB" id="666014at2759"/>
<keyword evidence="3 4" id="KW-0964">Secreted</keyword>
<dbReference type="KEGG" id="bdi:100832388"/>
<proteinExistence type="inferred from homology"/>
<dbReference type="STRING" id="15368.A0A0Q3GXB5"/>
<feature type="signal peptide" evidence="4">
    <location>
        <begin position="1"/>
        <end position="22"/>
    </location>
</feature>
<evidence type="ECO:0000256" key="1">
    <source>
        <dbReference type="ARBA" id="ARBA00010746"/>
    </source>
</evidence>
<dbReference type="GO" id="GO:0009699">
    <property type="term" value="P:phenylpropanoid biosynthetic process"/>
    <property type="evidence" value="ECO:0007669"/>
    <property type="project" value="UniProtKB-ARBA"/>
</dbReference>
<dbReference type="GO" id="GO:0048046">
    <property type="term" value="C:apoplast"/>
    <property type="evidence" value="ECO:0007669"/>
    <property type="project" value="UniProtKB-SubCell"/>
</dbReference>
<reference evidence="5 6" key="1">
    <citation type="journal article" date="2010" name="Nature">
        <title>Genome sequencing and analysis of the model grass Brachypodium distachyon.</title>
        <authorList>
            <consortium name="International Brachypodium Initiative"/>
        </authorList>
    </citation>
    <scope>NUCLEOTIDE SEQUENCE [LARGE SCALE GENOMIC DNA]</scope>
    <source>
        <strain evidence="5">Bd21</strain>
        <strain evidence="6">cv. Bd21</strain>
    </source>
</reference>
<reference evidence="6" key="3">
    <citation type="submission" date="2018-08" db="UniProtKB">
        <authorList>
            <consortium name="EnsemblPlants"/>
        </authorList>
    </citation>
    <scope>IDENTIFICATION</scope>
    <source>
        <strain evidence="6">cv. Bd21</strain>
    </source>
</reference>
<dbReference type="ExpressionAtlas" id="A0A0Q3GXB5">
    <property type="expression patterns" value="baseline"/>
</dbReference>
<comment type="similarity">
    <text evidence="1 4">Belongs to the plant dirigent protein family.</text>
</comment>
<evidence type="ECO:0000256" key="2">
    <source>
        <dbReference type="ARBA" id="ARBA00011738"/>
    </source>
</evidence>
<sequence>MLRFVLLLVMSSPALLVAGGGGDSNGLKHVRLFMHETIGGPNPTLVTSLKSPLGGNATFGSVGVLDNELRDGPDPKGSKLVGRFQGFFAGAGLVSPPGLLSAMNIRFTAGEWCGSSLALLGSVPSFGAPVERALVGGTGDFRLARGYSVMLDLGNPTPETALFQLDLFVLMYHAA</sequence>
<evidence type="ECO:0000256" key="3">
    <source>
        <dbReference type="ARBA" id="ARBA00022525"/>
    </source>
</evidence>
<feature type="chain" id="PRO_5044513840" description="Dirigent protein" evidence="4">
    <location>
        <begin position="23"/>
        <end position="175"/>
    </location>
</feature>
<dbReference type="EnsemblPlants" id="KQK15141">
    <property type="protein sequence ID" value="KQK15141"/>
    <property type="gene ID" value="BRADI_1g20941v3"/>
</dbReference>
<dbReference type="InterPro" id="IPR004265">
    <property type="entry name" value="Dirigent"/>
</dbReference>
<dbReference type="Proteomes" id="UP000008810">
    <property type="component" value="Chromosome 1"/>
</dbReference>
<name>A0A0Q3GXB5_BRADI</name>
<reference evidence="5" key="2">
    <citation type="submission" date="2017-06" db="EMBL/GenBank/DDBJ databases">
        <title>WGS assembly of Brachypodium distachyon.</title>
        <authorList>
            <consortium name="The International Brachypodium Initiative"/>
            <person name="Lucas S."/>
            <person name="Harmon-Smith M."/>
            <person name="Lail K."/>
            <person name="Tice H."/>
            <person name="Grimwood J."/>
            <person name="Bruce D."/>
            <person name="Barry K."/>
            <person name="Shu S."/>
            <person name="Lindquist E."/>
            <person name="Wang M."/>
            <person name="Pitluck S."/>
            <person name="Vogel J.P."/>
            <person name="Garvin D.F."/>
            <person name="Mockler T.C."/>
            <person name="Schmutz J."/>
            <person name="Rokhsar D."/>
            <person name="Bevan M.W."/>
        </authorList>
    </citation>
    <scope>NUCLEOTIDE SEQUENCE</scope>
    <source>
        <strain evidence="5">Bd21</strain>
    </source>
</reference>
<comment type="function">
    <text evidence="4">Dirigent proteins impart stereoselectivity on the phenoxy radical-coupling reaction, yielding optically active lignans from two molecules of coniferyl alcohol in the biosynthesis of lignans, flavonolignans, and alkaloids and thus plays a central role in plant secondary metabolism.</text>
</comment>
<evidence type="ECO:0000256" key="4">
    <source>
        <dbReference type="RuleBase" id="RU363099"/>
    </source>
</evidence>
<dbReference type="GeneID" id="100832388"/>
<gene>
    <name evidence="6" type="primary">LOC100832388</name>
    <name evidence="5" type="ORF">BRADI_1g20941v3</name>
</gene>
<evidence type="ECO:0000313" key="5">
    <source>
        <dbReference type="EMBL" id="KQK15141.1"/>
    </source>
</evidence>
<accession>A0A0Q3GXB5</accession>
<keyword evidence="4" id="KW-0732">Signal</keyword>
<keyword evidence="4" id="KW-0052">Apoplast</keyword>
<dbReference type="Gene3D" id="2.40.480.10">
    <property type="entry name" value="Allene oxide cyclase-like"/>
    <property type="match status" value="1"/>
</dbReference>
<dbReference type="PANTHER" id="PTHR21495">
    <property type="entry name" value="NUCLEOPORIN-RELATED"/>
    <property type="match status" value="1"/>
</dbReference>
<dbReference type="InterPro" id="IPR044859">
    <property type="entry name" value="Allene_oxi_cyc_Dirigent"/>
</dbReference>
<protein>
    <recommendedName>
        <fullName evidence="4">Dirigent protein</fullName>
    </recommendedName>
</protein>
<evidence type="ECO:0000313" key="7">
    <source>
        <dbReference type="Proteomes" id="UP000008810"/>
    </source>
</evidence>
<dbReference type="AlphaFoldDB" id="A0A0Q3GXB5"/>
<keyword evidence="7" id="KW-1185">Reference proteome</keyword>
<comment type="subunit">
    <text evidence="2 4">Homodimer.</text>
</comment>
<dbReference type="EMBL" id="CM000880">
    <property type="protein sequence ID" value="KQK15141.1"/>
    <property type="molecule type" value="Genomic_DNA"/>
</dbReference>
<comment type="subcellular location">
    <subcellularLocation>
        <location evidence="4">Secreted</location>
        <location evidence="4">Extracellular space</location>
        <location evidence="4">Apoplast</location>
    </subcellularLocation>
</comment>
<organism evidence="5">
    <name type="scientific">Brachypodium distachyon</name>
    <name type="common">Purple false brome</name>
    <name type="synonym">Trachynia distachya</name>
    <dbReference type="NCBI Taxonomy" id="15368"/>
    <lineage>
        <taxon>Eukaryota</taxon>
        <taxon>Viridiplantae</taxon>
        <taxon>Streptophyta</taxon>
        <taxon>Embryophyta</taxon>
        <taxon>Tracheophyta</taxon>
        <taxon>Spermatophyta</taxon>
        <taxon>Magnoliopsida</taxon>
        <taxon>Liliopsida</taxon>
        <taxon>Poales</taxon>
        <taxon>Poaceae</taxon>
        <taxon>BOP clade</taxon>
        <taxon>Pooideae</taxon>
        <taxon>Stipodae</taxon>
        <taxon>Brachypodieae</taxon>
        <taxon>Brachypodium</taxon>
    </lineage>
</organism>
<evidence type="ECO:0000313" key="6">
    <source>
        <dbReference type="EnsemblPlants" id="KQK15141"/>
    </source>
</evidence>